<dbReference type="PANTHER" id="PTHR35333:SF3">
    <property type="entry name" value="BETA-LACTAMASE-TYPE TRANSPEPTIDASE FOLD CONTAINING PROTEIN"/>
    <property type="match status" value="1"/>
</dbReference>
<dbReference type="InterPro" id="IPR012338">
    <property type="entry name" value="Beta-lactam/transpept-like"/>
</dbReference>
<gene>
    <name evidence="2" type="ORF">AB8O55_05670</name>
</gene>
<comment type="caution">
    <text evidence="2">The sequence shown here is derived from an EMBL/GenBank/DDBJ whole genome shotgun (WGS) entry which is preliminary data.</text>
</comment>
<protein>
    <submittedName>
        <fullName evidence="2">Serine hydrolase</fullName>
    </submittedName>
</protein>
<dbReference type="InterPro" id="IPR045155">
    <property type="entry name" value="Beta-lactam_cat"/>
</dbReference>
<sequence>MGFAERLRASGCWDDLPGRVGVAAWDLDEREPVLLGAERAVHPASTIKVLVLVAALRAVRDGALDLDTRVPLPERRAGGSGVLPELPSVGELPLAELLALMVVVSDNTATNAVLDAVGFAAVADCADRLGCRATRLERRLMDERAPGRVQSCALDLARVLDALVTGAALPPELTRHALAVLSRQQVRDRLPALLPAGAGCWNKPGELLGVRHDVGLIGTADRPRAVVAVLVDELADERSATTTSGGPATAAIARIGAAAHRALEPANG</sequence>
<evidence type="ECO:0000259" key="1">
    <source>
        <dbReference type="Pfam" id="PF13354"/>
    </source>
</evidence>
<dbReference type="Proteomes" id="UP001564626">
    <property type="component" value="Unassembled WGS sequence"/>
</dbReference>
<dbReference type="InterPro" id="IPR000667">
    <property type="entry name" value="Peptidase_S13"/>
</dbReference>
<proteinExistence type="predicted"/>
<feature type="domain" description="Beta-lactamase class A catalytic" evidence="1">
    <location>
        <begin position="21"/>
        <end position="231"/>
    </location>
</feature>
<keyword evidence="2" id="KW-0378">Hydrolase</keyword>
<dbReference type="Pfam" id="PF13354">
    <property type="entry name" value="Beta-lactamase2"/>
    <property type="match status" value="1"/>
</dbReference>
<dbReference type="InterPro" id="IPR000871">
    <property type="entry name" value="Beta-lactam_class-A"/>
</dbReference>
<dbReference type="EMBL" id="JBGEHV010000007">
    <property type="protein sequence ID" value="MEY8038877.1"/>
    <property type="molecule type" value="Genomic_DNA"/>
</dbReference>
<dbReference type="RefSeq" id="WP_345366596.1">
    <property type="nucleotide sequence ID" value="NZ_BAABII010000016.1"/>
</dbReference>
<reference evidence="2 3" key="1">
    <citation type="submission" date="2024-08" db="EMBL/GenBank/DDBJ databases">
        <title>Genome mining of Saccharopolyspora cebuensis PGLac3 from Nigerian medicinal plant.</title>
        <authorList>
            <person name="Ezeobiora C.E."/>
            <person name="Igbokwe N.H."/>
            <person name="Amin D.H."/>
            <person name="Mendie U.E."/>
        </authorList>
    </citation>
    <scope>NUCLEOTIDE SEQUENCE [LARGE SCALE GENOMIC DNA]</scope>
    <source>
        <strain evidence="2 3">PGLac3</strain>
    </source>
</reference>
<dbReference type="GO" id="GO:0016787">
    <property type="term" value="F:hydrolase activity"/>
    <property type="evidence" value="ECO:0007669"/>
    <property type="project" value="UniProtKB-KW"/>
</dbReference>
<evidence type="ECO:0000313" key="2">
    <source>
        <dbReference type="EMBL" id="MEY8038877.1"/>
    </source>
</evidence>
<dbReference type="SUPFAM" id="SSF56601">
    <property type="entry name" value="beta-lactamase/transpeptidase-like"/>
    <property type="match status" value="1"/>
</dbReference>
<dbReference type="PANTHER" id="PTHR35333">
    <property type="entry name" value="BETA-LACTAMASE"/>
    <property type="match status" value="1"/>
</dbReference>
<organism evidence="2 3">
    <name type="scientific">Saccharopolyspora cebuensis</name>
    <dbReference type="NCBI Taxonomy" id="418759"/>
    <lineage>
        <taxon>Bacteria</taxon>
        <taxon>Bacillati</taxon>
        <taxon>Actinomycetota</taxon>
        <taxon>Actinomycetes</taxon>
        <taxon>Pseudonocardiales</taxon>
        <taxon>Pseudonocardiaceae</taxon>
        <taxon>Saccharopolyspora</taxon>
    </lineage>
</organism>
<evidence type="ECO:0000313" key="3">
    <source>
        <dbReference type="Proteomes" id="UP001564626"/>
    </source>
</evidence>
<dbReference type="Gene3D" id="3.40.710.10">
    <property type="entry name" value="DD-peptidase/beta-lactamase superfamily"/>
    <property type="match status" value="1"/>
</dbReference>
<accession>A0ABV4CFL4</accession>
<name>A0ABV4CFL4_9PSEU</name>
<keyword evidence="3" id="KW-1185">Reference proteome</keyword>
<dbReference type="PRINTS" id="PR00922">
    <property type="entry name" value="DADACBPTASE3"/>
</dbReference>